<reference evidence="1" key="1">
    <citation type="submission" date="2022-10" db="EMBL/GenBank/DDBJ databases">
        <title>Culturing micro-colonial fungi from biological soil crusts in the Mojave desert and describing Neophaeococcomyces mojavensis, and introducing the new genera and species Taxawa tesnikishii.</title>
        <authorList>
            <person name="Kurbessoian T."/>
            <person name="Stajich J.E."/>
        </authorList>
    </citation>
    <scope>NUCLEOTIDE SEQUENCE</scope>
    <source>
        <strain evidence="1">JES_115</strain>
    </source>
</reference>
<sequence>MSDPVADIASTIQSASIQKHPDPRHDLNPSTAASQKEPVTLGSSPATSDIAEDEIPLSALHPRPRRKTLPPLPDLRFEQSYLKSIEKAESWQGVAYITIRDQVFLPLTQGILWTLILSGWRFWNRETKLKGHSVGARIRRWWWGVNNWNIPSSGPSELDEKRLAGDFTEVSHGF</sequence>
<organism evidence="1 2">
    <name type="scientific">Coniosporium tulheliwenetii</name>
    <dbReference type="NCBI Taxonomy" id="3383036"/>
    <lineage>
        <taxon>Eukaryota</taxon>
        <taxon>Fungi</taxon>
        <taxon>Dikarya</taxon>
        <taxon>Ascomycota</taxon>
        <taxon>Pezizomycotina</taxon>
        <taxon>Dothideomycetes</taxon>
        <taxon>Dothideomycetes incertae sedis</taxon>
        <taxon>Coniosporium</taxon>
    </lineage>
</organism>
<dbReference type="Proteomes" id="UP001172680">
    <property type="component" value="Unassembled WGS sequence"/>
</dbReference>
<comment type="caution">
    <text evidence="1">The sequence shown here is derived from an EMBL/GenBank/DDBJ whole genome shotgun (WGS) entry which is preliminary data.</text>
</comment>
<evidence type="ECO:0000313" key="2">
    <source>
        <dbReference type="Proteomes" id="UP001172680"/>
    </source>
</evidence>
<accession>A0ACC2YSJ3</accession>
<gene>
    <name evidence="1" type="ORF">H2199_007014</name>
</gene>
<proteinExistence type="predicted"/>
<keyword evidence="2" id="KW-1185">Reference proteome</keyword>
<name>A0ACC2YSJ3_9PEZI</name>
<dbReference type="EMBL" id="JAPDRP010000021">
    <property type="protein sequence ID" value="KAJ9638327.1"/>
    <property type="molecule type" value="Genomic_DNA"/>
</dbReference>
<protein>
    <submittedName>
        <fullName evidence="1">Uncharacterized protein</fullName>
    </submittedName>
</protein>
<evidence type="ECO:0000313" key="1">
    <source>
        <dbReference type="EMBL" id="KAJ9638327.1"/>
    </source>
</evidence>